<dbReference type="GO" id="GO:0003697">
    <property type="term" value="F:single-stranded DNA binding"/>
    <property type="evidence" value="ECO:0007669"/>
    <property type="project" value="TreeGrafter"/>
</dbReference>
<dbReference type="EMBL" id="MTSL01000191">
    <property type="protein sequence ID" value="PJF17084.1"/>
    <property type="molecule type" value="Genomic_DNA"/>
</dbReference>
<gene>
    <name evidence="6" type="ORF">PSACC_03139</name>
</gene>
<dbReference type="Gene3D" id="3.40.50.300">
    <property type="entry name" value="P-loop containing nucleotide triphosphate hydrolases"/>
    <property type="match status" value="2"/>
</dbReference>
<evidence type="ECO:0000256" key="1">
    <source>
        <dbReference type="ARBA" id="ARBA00010171"/>
    </source>
</evidence>
<feature type="coiled-coil region" evidence="4">
    <location>
        <begin position="627"/>
        <end position="675"/>
    </location>
</feature>
<accession>A0A2H9TH46</accession>
<dbReference type="STRING" id="1246581.A0A2H9TH46"/>
<dbReference type="AlphaFoldDB" id="A0A2H9TH46"/>
<evidence type="ECO:0000256" key="2">
    <source>
        <dbReference type="ARBA" id="ARBA00018687"/>
    </source>
</evidence>
<name>A0A2H9TH46_9FUNG</name>
<comment type="similarity">
    <text evidence="1">Belongs to the SMC family. SMC5 subfamily.</text>
</comment>
<dbReference type="GO" id="GO:0030915">
    <property type="term" value="C:Smc5-Smc6 complex"/>
    <property type="evidence" value="ECO:0007669"/>
    <property type="project" value="TreeGrafter"/>
</dbReference>
<sequence length="1003" mass="114148">MYLENFVTYDQCEVYPGPYMNMLMGPNGTGKSSVVAAMALGLGWPASVLGRSKDAGEFVKYGRERAVLEIVLRVDTDIELGVEIEVRGDGVVVVRRELGRRNGKHTSEWFVNGNPSTARVVAQIMRELNVQVDNLCQFLPQDKVSEFAKLTPVELLVETEKAAAGPGVHEQHEKLIELRAKEKEIIGQSDEQSRRLANLRKHNENVEGLIQRIQQHEEHLTTIKLLEKKRPWLVYNSARDAYLEAKDVRNAARTQLEQAEGQSNPLRTQLKEKQDAVIKAEKKHKKVSGKADSLKGNISDLLNEDLPTLSTRIGTSRTQILKMREQKIKRETAIAELRRHIRQLEEEIAAGCPHEETDPFRSELNEVARLLNTVENEKEDADKEMANISKSGERLNTEINNHCAKLRQLEDVKEQRLEIVKRMSPDVFSAYKWVQENRSAFKDVVHGPICVDLNVREPSIARQVESMISKGNLLNFVVTNYDDCEVFMHQVERNGWKANVTVLEDLDISQARIALDRGDLKRLGFLGTVLDFIDGPDAVLAALVDIAKVHLIPIAKGPVDAKGIEKVRMIQKYATSEGSFESRRSNYSDEVATRCTALKNATFFSQSFSDDRKQKLVEQISQRRNEQSRNQERMKRLIQEKEKCEAKYNEHRIQKDKISEKRATILREIAEWKKKSAMVDLKRTNLQNLLQRNEENDGESEENMKDELRTLYKEFAETALEGGRKLEEYRELVTQMATEHLSIAKLEGETARLQEELRNAENQHETLRKTLAETEVLLSEKKATAKELLAAAGRSELDDETRLAFADLPESLDELDKLLAIERTRAEISGDSSVSATAVYEYEARKEEISVIERSLAILVEEMSKLQEEMEAISVEWIPALERMISLIDERFSAFFTQMHCAGQVRLAATGSDYDKYSLEILVKFRDNESLQVLSAQRQSGGEKSVSTILYLLALQELARSPFRVVDEINQGMDANNERRVHSLIVETATRAAKSQYDIRYGD</sequence>
<dbReference type="Proteomes" id="UP000240830">
    <property type="component" value="Unassembled WGS sequence"/>
</dbReference>
<reference evidence="6 7" key="1">
    <citation type="submission" date="2016-10" db="EMBL/GenBank/DDBJ databases">
        <title>The genome of Paramicrosporidium saccamoebae is the missing link in understanding Cryptomycota and Microsporidia evolution.</title>
        <authorList>
            <person name="Quandt C.A."/>
            <person name="Beaudet D."/>
            <person name="Corsaro D."/>
            <person name="Michel R."/>
            <person name="Corradi N."/>
            <person name="James T."/>
        </authorList>
    </citation>
    <scope>NUCLEOTIDE SEQUENCE [LARGE SCALE GENOMIC DNA]</scope>
    <source>
        <strain evidence="6 7">KSL3</strain>
    </source>
</reference>
<protein>
    <recommendedName>
        <fullName evidence="2">Structural maintenance of chromosomes protein 5</fullName>
    </recommendedName>
</protein>
<evidence type="ECO:0000256" key="4">
    <source>
        <dbReference type="SAM" id="Coils"/>
    </source>
</evidence>
<comment type="caution">
    <text evidence="6">The sequence shown here is derived from an EMBL/GenBank/DDBJ whole genome shotgun (WGS) entry which is preliminary data.</text>
</comment>
<evidence type="ECO:0000259" key="5">
    <source>
        <dbReference type="Pfam" id="PF02463"/>
    </source>
</evidence>
<dbReference type="OrthoDB" id="10254973at2759"/>
<feature type="coiled-coil region" evidence="4">
    <location>
        <begin position="743"/>
        <end position="777"/>
    </location>
</feature>
<evidence type="ECO:0000313" key="6">
    <source>
        <dbReference type="EMBL" id="PJF17084.1"/>
    </source>
</evidence>
<dbReference type="InterPro" id="IPR003395">
    <property type="entry name" value="RecF/RecN/SMC_N"/>
</dbReference>
<keyword evidence="3 4" id="KW-0175">Coiled coil</keyword>
<keyword evidence="7" id="KW-1185">Reference proteome</keyword>
<evidence type="ECO:0000313" key="7">
    <source>
        <dbReference type="Proteomes" id="UP000240830"/>
    </source>
</evidence>
<dbReference type="PANTHER" id="PTHR45916">
    <property type="entry name" value="STRUCTURAL MAINTENANCE OF CHROMOSOMES PROTEIN 5"/>
    <property type="match status" value="1"/>
</dbReference>
<dbReference type="Pfam" id="PF02463">
    <property type="entry name" value="SMC_N"/>
    <property type="match status" value="1"/>
</dbReference>
<feature type="coiled-coil region" evidence="4">
    <location>
        <begin position="849"/>
        <end position="876"/>
    </location>
</feature>
<dbReference type="GO" id="GO:0000724">
    <property type="term" value="P:double-strand break repair via homologous recombination"/>
    <property type="evidence" value="ECO:0007669"/>
    <property type="project" value="TreeGrafter"/>
</dbReference>
<proteinExistence type="inferred from homology"/>
<organism evidence="6 7">
    <name type="scientific">Paramicrosporidium saccamoebae</name>
    <dbReference type="NCBI Taxonomy" id="1246581"/>
    <lineage>
        <taxon>Eukaryota</taxon>
        <taxon>Fungi</taxon>
        <taxon>Fungi incertae sedis</taxon>
        <taxon>Cryptomycota</taxon>
        <taxon>Cryptomycota incertae sedis</taxon>
        <taxon>Paramicrosporidium</taxon>
    </lineage>
</organism>
<dbReference type="GO" id="GO:0005634">
    <property type="term" value="C:nucleus"/>
    <property type="evidence" value="ECO:0007669"/>
    <property type="project" value="TreeGrafter"/>
</dbReference>
<evidence type="ECO:0000256" key="3">
    <source>
        <dbReference type="ARBA" id="ARBA00023054"/>
    </source>
</evidence>
<feature type="coiled-coil region" evidence="4">
    <location>
        <begin position="196"/>
        <end position="262"/>
    </location>
</feature>
<dbReference type="InterPro" id="IPR027417">
    <property type="entry name" value="P-loop_NTPase"/>
</dbReference>
<dbReference type="SUPFAM" id="SSF52540">
    <property type="entry name" value="P-loop containing nucleoside triphosphate hydrolases"/>
    <property type="match status" value="1"/>
</dbReference>
<dbReference type="PANTHER" id="PTHR45916:SF1">
    <property type="entry name" value="STRUCTURAL MAINTENANCE OF CHROMOSOMES PROTEIN 5"/>
    <property type="match status" value="1"/>
</dbReference>
<feature type="domain" description="RecF/RecN/SMC N-terminal" evidence="5">
    <location>
        <begin position="3"/>
        <end position="990"/>
    </location>
</feature>
<feature type="coiled-coil region" evidence="4">
    <location>
        <begin position="327"/>
        <end position="391"/>
    </location>
</feature>